<dbReference type="EMBL" id="JARAKH010000035">
    <property type="protein sequence ID" value="KAK8384175.1"/>
    <property type="molecule type" value="Genomic_DNA"/>
</dbReference>
<gene>
    <name evidence="4" type="ORF">O3P69_009126</name>
</gene>
<dbReference type="InterPro" id="IPR000008">
    <property type="entry name" value="C2_dom"/>
</dbReference>
<proteinExistence type="inferred from homology"/>
<dbReference type="PANTHER" id="PTHR13076:SF9">
    <property type="entry name" value="COILED-COIL AND C2 DOMAIN-CONTAINING PROTEIN 1-LIKE"/>
    <property type="match status" value="1"/>
</dbReference>
<protein>
    <recommendedName>
        <fullName evidence="3">C2 domain-containing protein</fullName>
    </recommendedName>
</protein>
<feature type="compositionally biased region" description="Low complexity" evidence="2">
    <location>
        <begin position="256"/>
        <end position="271"/>
    </location>
</feature>
<dbReference type="Gene3D" id="2.60.40.150">
    <property type="entry name" value="C2 domain"/>
    <property type="match status" value="1"/>
</dbReference>
<sequence>MFSGKKEDKPRRARRGGNLAMLGLMDVPDLDSPSDGEGDAALEAELLALTGGSSTQSPKGKGKAVVSPDQLAKMVSNCMRDDDDDEALDEDDPDLLAELSALSQDDARESIETTPSRPAPAAPRREASDYRNPEPFLPRQAPMAAGKSVLELITERIAMYEAAEAEAKAGGESSRVRRFNRGLKTLMQMQKSVKAGKPINEDEIPPPVVVRGGDRTPRDATPAAPQPTEDNPPSVPPHSKGVAPASIPHSVAFSEQSRTSPQPQPNPSSQKEPQDPHTASPPPRQPPQPAEPPPPLRRTPSTSLAPSGPAATIRQLHTQYKTAALAAKKAGDKDQAIHYMRIMKQMEPMLKAAENGQPVDLTTLPKPPGQAPPSQPPPRETLSETSVPTHQFAGSGNGTESPEVAREAGGRAEVAPAPGDPPRPASVLEALQQRLAKYTEQRDKARAEENARKERMNQRIMKQYEDAIKKHKAGKPVDFDELPTPPGFAPIPVGGSSAPPVAATPASAAGEGTTGGPPPPKQQRPAPGPPTADAKPAPPPKNVRQAPMSRVERQMTLLTRRQTQFKQAALEAKKRGEIEQAKEYLRMSKGFDQLIEATRNGLPVDMNTLPVPPQEKMPQSSSTDFELVSADDCVVAPEGTSGDVALIYTKLEEDLIAQIKMCAETREHFKATGDVASSNRFEQLILHTKKDLDAVRAAFKRGSTPPRFHYENRSFNIIQCNTDINDTDCEVNILRGINFNVQNPKEVDTFVRVEFPYPADNPPQDRSVVVKDTNNPEYNHKVVFSIDRKSRALARVFKRQAIKFQVFTKGSWFHRDTVLGLVKVPLVELETKCTLHDSFDLMDERKRMVGGKLEVKVRLRNPIVAKQLEKVTEKWLVIDGF</sequence>
<feature type="compositionally biased region" description="Basic and acidic residues" evidence="2">
    <location>
        <begin position="123"/>
        <end position="132"/>
    </location>
</feature>
<dbReference type="PROSITE" id="PS50004">
    <property type="entry name" value="C2"/>
    <property type="match status" value="1"/>
</dbReference>
<feature type="region of interest" description="Disordered" evidence="2">
    <location>
        <begin position="1"/>
        <end position="145"/>
    </location>
</feature>
<dbReference type="SMART" id="SM00685">
    <property type="entry name" value="DM14"/>
    <property type="match status" value="4"/>
</dbReference>
<dbReference type="GO" id="GO:0001227">
    <property type="term" value="F:DNA-binding transcription repressor activity, RNA polymerase II-specific"/>
    <property type="evidence" value="ECO:0007669"/>
    <property type="project" value="InterPro"/>
</dbReference>
<reference evidence="4 5" key="1">
    <citation type="submission" date="2023-03" db="EMBL/GenBank/DDBJ databases">
        <title>High-quality genome of Scylla paramamosain provides insights in environmental adaptation.</title>
        <authorList>
            <person name="Zhang L."/>
        </authorList>
    </citation>
    <scope>NUCLEOTIDE SEQUENCE [LARGE SCALE GENOMIC DNA]</scope>
    <source>
        <strain evidence="4">LZ_2023a</strain>
        <tissue evidence="4">Muscle</tissue>
    </source>
</reference>
<dbReference type="AlphaFoldDB" id="A0AAW0T983"/>
<feature type="compositionally biased region" description="Acidic residues" evidence="2">
    <location>
        <begin position="81"/>
        <end position="95"/>
    </location>
</feature>
<evidence type="ECO:0000256" key="1">
    <source>
        <dbReference type="ARBA" id="ARBA00010672"/>
    </source>
</evidence>
<feature type="compositionally biased region" description="Pro residues" evidence="2">
    <location>
        <begin position="516"/>
        <end position="541"/>
    </location>
</feature>
<feature type="compositionally biased region" description="Low complexity" evidence="2">
    <location>
        <begin position="43"/>
        <end position="52"/>
    </location>
</feature>
<feature type="compositionally biased region" description="Pro residues" evidence="2">
    <location>
        <begin position="365"/>
        <end position="379"/>
    </location>
</feature>
<dbReference type="SMART" id="SM00239">
    <property type="entry name" value="C2"/>
    <property type="match status" value="1"/>
</dbReference>
<dbReference type="InterPro" id="IPR006608">
    <property type="entry name" value="CC2D1A/B_DM14"/>
</dbReference>
<dbReference type="InterPro" id="IPR039725">
    <property type="entry name" value="CC2D1A/B"/>
</dbReference>
<dbReference type="Pfam" id="PF00168">
    <property type="entry name" value="C2"/>
    <property type="match status" value="1"/>
</dbReference>
<feature type="compositionally biased region" description="Acidic residues" evidence="2">
    <location>
        <begin position="28"/>
        <end position="42"/>
    </location>
</feature>
<evidence type="ECO:0000313" key="5">
    <source>
        <dbReference type="Proteomes" id="UP001487740"/>
    </source>
</evidence>
<feature type="compositionally biased region" description="Polar residues" evidence="2">
    <location>
        <begin position="383"/>
        <end position="400"/>
    </location>
</feature>
<feature type="compositionally biased region" description="Basic and acidic residues" evidence="2">
    <location>
        <begin position="437"/>
        <end position="468"/>
    </location>
</feature>
<evidence type="ECO:0000259" key="3">
    <source>
        <dbReference type="PROSITE" id="PS50004"/>
    </source>
</evidence>
<feature type="domain" description="C2" evidence="3">
    <location>
        <begin position="710"/>
        <end position="839"/>
    </location>
</feature>
<comment type="similarity">
    <text evidence="1">Belongs to the CC2D1 family.</text>
</comment>
<dbReference type="InterPro" id="IPR035892">
    <property type="entry name" value="C2_domain_sf"/>
</dbReference>
<dbReference type="Proteomes" id="UP001487740">
    <property type="component" value="Unassembled WGS sequence"/>
</dbReference>
<organism evidence="4 5">
    <name type="scientific">Scylla paramamosain</name>
    <name type="common">Mud crab</name>
    <dbReference type="NCBI Taxonomy" id="85552"/>
    <lineage>
        <taxon>Eukaryota</taxon>
        <taxon>Metazoa</taxon>
        <taxon>Ecdysozoa</taxon>
        <taxon>Arthropoda</taxon>
        <taxon>Crustacea</taxon>
        <taxon>Multicrustacea</taxon>
        <taxon>Malacostraca</taxon>
        <taxon>Eumalacostraca</taxon>
        <taxon>Eucarida</taxon>
        <taxon>Decapoda</taxon>
        <taxon>Pleocyemata</taxon>
        <taxon>Brachyura</taxon>
        <taxon>Eubrachyura</taxon>
        <taxon>Portunoidea</taxon>
        <taxon>Portunidae</taxon>
        <taxon>Portuninae</taxon>
        <taxon>Scylla</taxon>
    </lineage>
</organism>
<dbReference type="Pfam" id="PF21528">
    <property type="entry name" value="CC2D1A-B_DM14"/>
    <property type="match status" value="4"/>
</dbReference>
<evidence type="ECO:0000313" key="4">
    <source>
        <dbReference type="EMBL" id="KAK8384175.1"/>
    </source>
</evidence>
<dbReference type="SUPFAM" id="SSF49562">
    <property type="entry name" value="C2 domain (Calcium/lipid-binding domain, CaLB)"/>
    <property type="match status" value="1"/>
</dbReference>
<accession>A0AAW0T983</accession>
<name>A0AAW0T983_SCYPA</name>
<keyword evidence="5" id="KW-1185">Reference proteome</keyword>
<feature type="region of interest" description="Disordered" evidence="2">
    <location>
        <begin position="181"/>
        <end position="316"/>
    </location>
</feature>
<feature type="compositionally biased region" description="Basic and acidic residues" evidence="2">
    <location>
        <begin position="1"/>
        <end position="10"/>
    </location>
</feature>
<feature type="compositionally biased region" description="Pro residues" evidence="2">
    <location>
        <begin position="279"/>
        <end position="297"/>
    </location>
</feature>
<dbReference type="PANTHER" id="PTHR13076">
    <property type="entry name" value="COILED-COIL AND C2 DOMAIN-CONTAINING PROTEIN 1-LIKE"/>
    <property type="match status" value="1"/>
</dbReference>
<evidence type="ECO:0000256" key="2">
    <source>
        <dbReference type="SAM" id="MobiDB-lite"/>
    </source>
</evidence>
<comment type="caution">
    <text evidence="4">The sequence shown here is derived from an EMBL/GenBank/DDBJ whole genome shotgun (WGS) entry which is preliminary data.</text>
</comment>
<feature type="region of interest" description="Disordered" evidence="2">
    <location>
        <begin position="348"/>
        <end position="548"/>
    </location>
</feature>
<feature type="compositionally biased region" description="Low complexity" evidence="2">
    <location>
        <begin position="494"/>
        <end position="511"/>
    </location>
</feature>